<feature type="domain" description="Tetratricopeptide repeat protein 7 N-terminal" evidence="4">
    <location>
        <begin position="1"/>
        <end position="364"/>
    </location>
</feature>
<dbReference type="PANTHER" id="PTHR23083">
    <property type="entry name" value="TETRATRICOPEPTIDE REPEAT PROTEIN, TPR"/>
    <property type="match status" value="1"/>
</dbReference>
<evidence type="ECO:0000313" key="5">
    <source>
        <dbReference type="EMBL" id="KAJ6646658.1"/>
    </source>
</evidence>
<dbReference type="AlphaFoldDB" id="A0A9Q0S796"/>
<evidence type="ECO:0000256" key="1">
    <source>
        <dbReference type="ARBA" id="ARBA00002550"/>
    </source>
</evidence>
<feature type="repeat" description="TPR" evidence="3">
    <location>
        <begin position="736"/>
        <end position="769"/>
    </location>
</feature>
<dbReference type="Proteomes" id="UP001151699">
    <property type="component" value="Chromosome A"/>
</dbReference>
<dbReference type="InterPro" id="IPR019734">
    <property type="entry name" value="TPR_rpt"/>
</dbReference>
<dbReference type="SUPFAM" id="SSF48452">
    <property type="entry name" value="TPR-like"/>
    <property type="match status" value="3"/>
</dbReference>
<evidence type="ECO:0000256" key="3">
    <source>
        <dbReference type="PROSITE-ProRule" id="PRU00339"/>
    </source>
</evidence>
<dbReference type="FunFam" id="1.25.40.10:FF:000421">
    <property type="entry name" value="Tetratricopeptide repeat domain 7B"/>
    <property type="match status" value="1"/>
</dbReference>
<dbReference type="InterPro" id="IPR051722">
    <property type="entry name" value="Endocytosis_PI4K-reg_protein"/>
</dbReference>
<evidence type="ECO:0000256" key="2">
    <source>
        <dbReference type="ARBA" id="ARBA00038251"/>
    </source>
</evidence>
<dbReference type="Pfam" id="PF13432">
    <property type="entry name" value="TPR_16"/>
    <property type="match status" value="1"/>
</dbReference>
<dbReference type="Pfam" id="PF13181">
    <property type="entry name" value="TPR_8"/>
    <property type="match status" value="1"/>
</dbReference>
<feature type="repeat" description="TPR" evidence="3">
    <location>
        <begin position="770"/>
        <end position="803"/>
    </location>
</feature>
<dbReference type="GO" id="GO:0005886">
    <property type="term" value="C:plasma membrane"/>
    <property type="evidence" value="ECO:0007669"/>
    <property type="project" value="TreeGrafter"/>
</dbReference>
<accession>A0A9Q0S796</accession>
<dbReference type="PROSITE" id="PS50005">
    <property type="entry name" value="TPR"/>
    <property type="match status" value="2"/>
</dbReference>
<protein>
    <submittedName>
        <fullName evidence="5">Tetratricopeptide repeat protein 7B</fullName>
    </submittedName>
</protein>
<dbReference type="EMBL" id="WJQU01000001">
    <property type="protein sequence ID" value="KAJ6646658.1"/>
    <property type="molecule type" value="Genomic_DNA"/>
</dbReference>
<dbReference type="OrthoDB" id="29013at2759"/>
<comment type="function">
    <text evidence="1">Involved in endocytosis.</text>
</comment>
<dbReference type="PANTHER" id="PTHR23083:SF464">
    <property type="entry name" value="TETRATRICOPEPTIDE REPEAT DOMAIN 7, ISOFORM A"/>
    <property type="match status" value="1"/>
</dbReference>
<dbReference type="SMART" id="SM00028">
    <property type="entry name" value="TPR"/>
    <property type="match status" value="6"/>
</dbReference>
<dbReference type="Pfam" id="PF19440">
    <property type="entry name" value="TTC7_N"/>
    <property type="match status" value="1"/>
</dbReference>
<organism evidence="5 6">
    <name type="scientific">Pseudolycoriella hygida</name>
    <dbReference type="NCBI Taxonomy" id="35572"/>
    <lineage>
        <taxon>Eukaryota</taxon>
        <taxon>Metazoa</taxon>
        <taxon>Ecdysozoa</taxon>
        <taxon>Arthropoda</taxon>
        <taxon>Hexapoda</taxon>
        <taxon>Insecta</taxon>
        <taxon>Pterygota</taxon>
        <taxon>Neoptera</taxon>
        <taxon>Endopterygota</taxon>
        <taxon>Diptera</taxon>
        <taxon>Nematocera</taxon>
        <taxon>Sciaroidea</taxon>
        <taxon>Sciaridae</taxon>
        <taxon>Pseudolycoriella</taxon>
    </lineage>
</organism>
<name>A0A9Q0S796_9DIPT</name>
<dbReference type="GO" id="GO:0072659">
    <property type="term" value="P:protein localization to plasma membrane"/>
    <property type="evidence" value="ECO:0007669"/>
    <property type="project" value="TreeGrafter"/>
</dbReference>
<sequence>MTGRNRNTNGKIEAIIESCRSEGKWKRVIELAEELKIGSPSNYECLSNFLVGEGKLESYLEEHPPIESNFTKAKSGLQEAKNYLTLVTGESGRRAGIALDAHLLLAKLLYACGQYEESLENFVKAELNSLSEKELTLRSLKILAESYAIKGLSLENQGLKGTSKFKQSEREAEMVTCFERAADLGLLYLQEQDLADIASETRCMGAILETALQRAPIVLIKFGRLLDAIERYRSMLNAVETKTTQSLRLTLARQLAEVLLRGVSGTIYTPPNKCVPSKNTATPRKLWKPKKYSGRNYFTPKNLPEETILLLLIAETLAVRDAVLSQSTEFRVARSHALGNAAAVYDLLTLATMRWGQVGLLHESFEKALKFSFGEQHIWRQYSFSLASLGRHAHALRALKETSKLVPQDSVLCLMSSRLCYEELGLTKDGLYWAQQAQNKDIKGLRPSRAQLYVGIGYQQVAASTNLKSQKEHYGKLAFEALEKAVQIDPNDHLSEYYLALQHAMNYNIIDALYHIRIALSLRAEHASSLHLFALLLTANRRPKEALLVVEDACDEFPENLHLLHVKAYLELHLHDATTALATVQKMFLIWRELYESQVTGFENETEKNSDTKSIFQMHSAQSDKDTSSVHAASLAASRVEQALSEAASSLSSFSPRPGPQGAWMIQLKVWLLLADIYLSMGQPNEAMFCIQEASQIYPLSHQIMYMRGQVHVYLCQWHDAKQCFLNAVSANPCHTEALCALGETHHILGEPRLAEKMIKDAARLDPNSPNIWYSLGKVMETLGDHQAAADCMATALQLEPSCPVLPFTTIALTFE</sequence>
<keyword evidence="6" id="KW-1185">Reference proteome</keyword>
<dbReference type="Gene3D" id="1.25.40.10">
    <property type="entry name" value="Tetratricopeptide repeat domain"/>
    <property type="match status" value="2"/>
</dbReference>
<dbReference type="InterPro" id="IPR045819">
    <property type="entry name" value="TTC7_N"/>
</dbReference>
<comment type="caution">
    <text evidence="5">The sequence shown here is derived from an EMBL/GenBank/DDBJ whole genome shotgun (WGS) entry which is preliminary data.</text>
</comment>
<proteinExistence type="inferred from homology"/>
<evidence type="ECO:0000313" key="6">
    <source>
        <dbReference type="Proteomes" id="UP001151699"/>
    </source>
</evidence>
<dbReference type="GO" id="GO:0046854">
    <property type="term" value="P:phosphatidylinositol phosphate biosynthetic process"/>
    <property type="evidence" value="ECO:0007669"/>
    <property type="project" value="TreeGrafter"/>
</dbReference>
<dbReference type="InterPro" id="IPR011990">
    <property type="entry name" value="TPR-like_helical_dom_sf"/>
</dbReference>
<keyword evidence="3" id="KW-0802">TPR repeat</keyword>
<comment type="similarity">
    <text evidence="2">Belongs to the YPP1 family.</text>
</comment>
<gene>
    <name evidence="5" type="primary">TTC7B</name>
    <name evidence="5" type="ORF">Bhyg_01871</name>
</gene>
<reference evidence="5" key="1">
    <citation type="submission" date="2022-07" db="EMBL/GenBank/DDBJ databases">
        <authorList>
            <person name="Trinca V."/>
            <person name="Uliana J.V.C."/>
            <person name="Torres T.T."/>
            <person name="Ward R.J."/>
            <person name="Monesi N."/>
        </authorList>
    </citation>
    <scope>NUCLEOTIDE SEQUENCE</scope>
    <source>
        <strain evidence="5">HSMRA1968</strain>
        <tissue evidence="5">Whole embryos</tissue>
    </source>
</reference>
<evidence type="ECO:0000259" key="4">
    <source>
        <dbReference type="Pfam" id="PF19440"/>
    </source>
</evidence>